<gene>
    <name evidence="5" type="ORF">ACFQE6_12620</name>
</gene>
<keyword evidence="3" id="KW-0804">Transcription</keyword>
<dbReference type="AlphaFoldDB" id="A0ABD5SLB1"/>
<dbReference type="RefSeq" id="WP_273738807.1">
    <property type="nucleotide sequence ID" value="NZ_JAQIVI010000191.1"/>
</dbReference>
<reference evidence="5 6" key="1">
    <citation type="journal article" date="2019" name="Int. J. Syst. Evol. Microbiol.">
        <title>The Global Catalogue of Microorganisms (GCM) 10K type strain sequencing project: providing services to taxonomists for standard genome sequencing and annotation.</title>
        <authorList>
            <consortium name="The Broad Institute Genomics Platform"/>
            <consortium name="The Broad Institute Genome Sequencing Center for Infectious Disease"/>
            <person name="Wu L."/>
            <person name="Ma J."/>
        </authorList>
    </citation>
    <scope>NUCLEOTIDE SEQUENCE [LARGE SCALE GENOMIC DNA]</scope>
    <source>
        <strain evidence="5 6">LMG 29247</strain>
    </source>
</reference>
<dbReference type="PANTHER" id="PTHR30154">
    <property type="entry name" value="LEUCINE-RESPONSIVE REGULATORY PROTEIN"/>
    <property type="match status" value="1"/>
</dbReference>
<dbReference type="Gene3D" id="1.10.10.10">
    <property type="entry name" value="Winged helix-like DNA-binding domain superfamily/Winged helix DNA-binding domain"/>
    <property type="match status" value="1"/>
</dbReference>
<dbReference type="InterPro" id="IPR036388">
    <property type="entry name" value="WH-like_DNA-bd_sf"/>
</dbReference>
<evidence type="ECO:0000259" key="4">
    <source>
        <dbReference type="PROSITE" id="PS50956"/>
    </source>
</evidence>
<dbReference type="SUPFAM" id="SSF46785">
    <property type="entry name" value="Winged helix' DNA-binding domain"/>
    <property type="match status" value="1"/>
</dbReference>
<accession>A0ABD5SLB1</accession>
<organism evidence="5 6">
    <name type="scientific">Natrinema soli</name>
    <dbReference type="NCBI Taxonomy" id="1930624"/>
    <lineage>
        <taxon>Archaea</taxon>
        <taxon>Methanobacteriati</taxon>
        <taxon>Methanobacteriota</taxon>
        <taxon>Stenosarchaea group</taxon>
        <taxon>Halobacteria</taxon>
        <taxon>Halobacteriales</taxon>
        <taxon>Natrialbaceae</taxon>
        <taxon>Natrinema</taxon>
    </lineage>
</organism>
<sequence length="160" mass="17580">METDSTDHAILSLLQAESRADFTHDEIAERIDVSSSTVNNRIQRLEAEGVLKKFDPVIDYETAGAPHHILFVCTAPIVERKALCKDAIEVPNVVNTRELLTGSQNLHVEAVGMTAEDIEAVTEDLDALGLEINGSESLRTEYSRPFDHFGSEVVDESASE</sequence>
<protein>
    <submittedName>
        <fullName evidence="5">Lrp/AsnC family transcriptional regulator</fullName>
    </submittedName>
</protein>
<dbReference type="SMART" id="SM00344">
    <property type="entry name" value="HTH_ASNC"/>
    <property type="match status" value="1"/>
</dbReference>
<dbReference type="GO" id="GO:0003677">
    <property type="term" value="F:DNA binding"/>
    <property type="evidence" value="ECO:0007669"/>
    <property type="project" value="UniProtKB-KW"/>
</dbReference>
<dbReference type="PANTHER" id="PTHR30154:SF34">
    <property type="entry name" value="TRANSCRIPTIONAL REGULATOR AZLB"/>
    <property type="match status" value="1"/>
</dbReference>
<dbReference type="Pfam" id="PF13412">
    <property type="entry name" value="HTH_24"/>
    <property type="match status" value="1"/>
</dbReference>
<dbReference type="InterPro" id="IPR036390">
    <property type="entry name" value="WH_DNA-bd_sf"/>
</dbReference>
<evidence type="ECO:0000256" key="2">
    <source>
        <dbReference type="ARBA" id="ARBA00023125"/>
    </source>
</evidence>
<evidence type="ECO:0000256" key="3">
    <source>
        <dbReference type="ARBA" id="ARBA00023163"/>
    </source>
</evidence>
<dbReference type="InterPro" id="IPR000485">
    <property type="entry name" value="AsnC-type_HTH_dom"/>
</dbReference>
<keyword evidence="6" id="KW-1185">Reference proteome</keyword>
<comment type="caution">
    <text evidence="5">The sequence shown here is derived from an EMBL/GenBank/DDBJ whole genome shotgun (WGS) entry which is preliminary data.</text>
</comment>
<dbReference type="PROSITE" id="PS50956">
    <property type="entry name" value="HTH_ASNC_2"/>
    <property type="match status" value="1"/>
</dbReference>
<dbReference type="Proteomes" id="UP001596383">
    <property type="component" value="Unassembled WGS sequence"/>
</dbReference>
<dbReference type="InterPro" id="IPR019888">
    <property type="entry name" value="Tscrpt_reg_AsnC-like"/>
</dbReference>
<keyword evidence="2" id="KW-0238">DNA-binding</keyword>
<evidence type="ECO:0000256" key="1">
    <source>
        <dbReference type="ARBA" id="ARBA00023015"/>
    </source>
</evidence>
<evidence type="ECO:0000313" key="6">
    <source>
        <dbReference type="Proteomes" id="UP001596383"/>
    </source>
</evidence>
<name>A0ABD5SLB1_9EURY</name>
<evidence type="ECO:0000313" key="5">
    <source>
        <dbReference type="EMBL" id="MFC6765804.1"/>
    </source>
</evidence>
<keyword evidence="1" id="KW-0805">Transcription regulation</keyword>
<dbReference type="EMBL" id="JBHSWV010000191">
    <property type="protein sequence ID" value="MFC6765804.1"/>
    <property type="molecule type" value="Genomic_DNA"/>
</dbReference>
<proteinExistence type="predicted"/>
<feature type="domain" description="HTH asnC-type" evidence="4">
    <location>
        <begin position="1"/>
        <end position="66"/>
    </location>
</feature>